<keyword evidence="1" id="KW-0378">Hydrolase</keyword>
<accession>A0AAN8Q4B0</accession>
<evidence type="ECO:0000259" key="3">
    <source>
        <dbReference type="Pfam" id="PF05970"/>
    </source>
</evidence>
<keyword evidence="1" id="KW-0233">DNA recombination</keyword>
<dbReference type="GO" id="GO:0005524">
    <property type="term" value="F:ATP binding"/>
    <property type="evidence" value="ECO:0007669"/>
    <property type="project" value="UniProtKB-KW"/>
</dbReference>
<gene>
    <name evidence="5" type="ORF">SNE40_002948</name>
</gene>
<dbReference type="Proteomes" id="UP001347796">
    <property type="component" value="Unassembled WGS sequence"/>
</dbReference>
<keyword evidence="1" id="KW-0347">Helicase</keyword>
<dbReference type="GO" id="GO:0016787">
    <property type="term" value="F:hydrolase activity"/>
    <property type="evidence" value="ECO:0007669"/>
    <property type="project" value="UniProtKB-KW"/>
</dbReference>
<feature type="domain" description="DNA helicase Pif1-like DEAD-box helicase" evidence="3">
    <location>
        <begin position="739"/>
        <end position="943"/>
    </location>
</feature>
<dbReference type="InterPro" id="IPR027417">
    <property type="entry name" value="P-loop_NTPase"/>
</dbReference>
<comment type="cofactor">
    <cofactor evidence="1">
        <name>Mg(2+)</name>
        <dbReference type="ChEBI" id="CHEBI:18420"/>
    </cofactor>
</comment>
<dbReference type="GO" id="GO:0006310">
    <property type="term" value="P:DNA recombination"/>
    <property type="evidence" value="ECO:0007669"/>
    <property type="project" value="UniProtKB-KW"/>
</dbReference>
<feature type="compositionally biased region" description="Low complexity" evidence="2">
    <location>
        <begin position="521"/>
        <end position="543"/>
    </location>
</feature>
<evidence type="ECO:0000256" key="2">
    <source>
        <dbReference type="SAM" id="MobiDB-lite"/>
    </source>
</evidence>
<dbReference type="InterPro" id="IPR025476">
    <property type="entry name" value="Helitron_helicase-like"/>
</dbReference>
<feature type="domain" description="Helitron helicase-like" evidence="4">
    <location>
        <begin position="74"/>
        <end position="210"/>
    </location>
</feature>
<sequence>MFNSDRQKKLTEKKYSNLRLLCKDTSFSESPEYIFQILDILEHSAVQNSISITTRKAYHEDISAGQMKDPSRFHRLLKRDQLFTSFKSVRSTPQYWQQMQYDMLAKLRQLGPYTFFITGSAAEFYWPQVIQVVGRQYGKDFSDEDVASMDWNTKRMWLQTNPVTVARHIDYIFQQLWDKVILSGTHPIGQILNYDRRKEMQGRGTEHFHSAVHVKDAPCIDKDSDEVCIAFIDKYVSCHLPEADSNIHKLVSSRQVHHHTHTFKKKSTSCRFGYPRVPSPSTIISRVPETDADPDIKARAKLIQAKVYTILTEKNLSLPISLQQILNEANVTLIDYTEALKIAARRTSIIMKREPNEVNVNNYNEHILQALQSNMDIQFITNIWAWIAYLTSYICKPEHTMSELMKKASKESSHKNVRDALKDIGNVFRKCREVSEHEAIARILPLPLRKSNINVLFIQTDVKENRTRILKPKHILDKMENDETDLYVPSIHDKYSARPQSLQNISLAEFCSEYNISSAKSNATNDDNNSNSDSDGNSNNTNKTFQLKDNLGKITKRRYPRVIRYHYVSKENNEELYYHRLLILYLPWHSETELKLQDSYKIKFEEVENDIIPTIKKYEPYYNEVETILNDFDLDSAEPEIWNEMAAQVEQEILEAAAESHTIQNPHLNPDLLETGEDDNRRRKIQKPFTIAKAHLTSDPQFYDKVRSLNPQQRRLFDFLFSLANQTRMAETDERAPKPFYLFLSGGGGVGKTHTVNTIYDGLVRALRKPGQDPDKPVVLMTTSTGKAASNINGIILHSAFSLPIREKGKSFAFKKPGAEKLNTLRCMYVNLKVIVADEISMFGGSSLEDLHLFLQEIFQDSSQIHPFAGISVLAVGDLMQLNPVGDRAVFKENHQNDYTALAGSLWTNHFQLIELTEIVRQKGDPVFAEVLSRIRTGNMTHEDIEVLNQLENTDTSNFPIDTVHLYMTNQQVSVYNNEKLETFPQPHITIASVDSKRDLHTNIQSITIPPSSIYQTGGYLSSQLTIAKGARVMLTKNYDIADHLVNGVIGTVVEFNIPANSPVNGHIYILNLTVSL</sequence>
<dbReference type="Pfam" id="PF05970">
    <property type="entry name" value="PIF1"/>
    <property type="match status" value="1"/>
</dbReference>
<reference evidence="5 6" key="1">
    <citation type="submission" date="2024-01" db="EMBL/GenBank/DDBJ databases">
        <title>The genome of the rayed Mediterranean limpet Patella caerulea (Linnaeus, 1758).</title>
        <authorList>
            <person name="Anh-Thu Weber A."/>
            <person name="Halstead-Nussloch G."/>
        </authorList>
    </citation>
    <scope>NUCLEOTIDE SEQUENCE [LARGE SCALE GENOMIC DNA]</scope>
    <source>
        <strain evidence="5">AATW-2023a</strain>
        <tissue evidence="5">Whole specimen</tissue>
    </source>
</reference>
<dbReference type="GO" id="GO:0006281">
    <property type="term" value="P:DNA repair"/>
    <property type="evidence" value="ECO:0007669"/>
    <property type="project" value="UniProtKB-KW"/>
</dbReference>
<dbReference type="InterPro" id="IPR010285">
    <property type="entry name" value="DNA_helicase_pif1-like_DEAD"/>
</dbReference>
<dbReference type="GO" id="GO:0000723">
    <property type="term" value="P:telomere maintenance"/>
    <property type="evidence" value="ECO:0007669"/>
    <property type="project" value="InterPro"/>
</dbReference>
<keyword evidence="1" id="KW-0227">DNA damage</keyword>
<dbReference type="AlphaFoldDB" id="A0AAN8Q4B0"/>
<keyword evidence="1" id="KW-0547">Nucleotide-binding</keyword>
<evidence type="ECO:0000259" key="4">
    <source>
        <dbReference type="Pfam" id="PF14214"/>
    </source>
</evidence>
<evidence type="ECO:0000313" key="5">
    <source>
        <dbReference type="EMBL" id="KAK6191210.1"/>
    </source>
</evidence>
<dbReference type="Gene3D" id="3.40.50.300">
    <property type="entry name" value="P-loop containing nucleotide triphosphate hydrolases"/>
    <property type="match status" value="1"/>
</dbReference>
<dbReference type="GO" id="GO:0043139">
    <property type="term" value="F:5'-3' DNA helicase activity"/>
    <property type="evidence" value="ECO:0007669"/>
    <property type="project" value="UniProtKB-EC"/>
</dbReference>
<comment type="catalytic activity">
    <reaction evidence="1">
        <text>ATP + H2O = ADP + phosphate + H(+)</text>
        <dbReference type="Rhea" id="RHEA:13065"/>
        <dbReference type="ChEBI" id="CHEBI:15377"/>
        <dbReference type="ChEBI" id="CHEBI:15378"/>
        <dbReference type="ChEBI" id="CHEBI:30616"/>
        <dbReference type="ChEBI" id="CHEBI:43474"/>
        <dbReference type="ChEBI" id="CHEBI:456216"/>
        <dbReference type="EC" id="5.6.2.3"/>
    </reaction>
</comment>
<keyword evidence="1" id="KW-0234">DNA repair</keyword>
<feature type="region of interest" description="Disordered" evidence="2">
    <location>
        <begin position="521"/>
        <end position="547"/>
    </location>
</feature>
<protein>
    <recommendedName>
        <fullName evidence="1">ATP-dependent DNA helicase</fullName>
        <ecNumber evidence="1">5.6.2.3</ecNumber>
    </recommendedName>
</protein>
<comment type="caution">
    <text evidence="5">The sequence shown here is derived from an EMBL/GenBank/DDBJ whole genome shotgun (WGS) entry which is preliminary data.</text>
</comment>
<dbReference type="InterPro" id="IPR051055">
    <property type="entry name" value="PIF1_helicase"/>
</dbReference>
<dbReference type="SUPFAM" id="SSF52540">
    <property type="entry name" value="P-loop containing nucleoside triphosphate hydrolases"/>
    <property type="match status" value="2"/>
</dbReference>
<keyword evidence="1" id="KW-0067">ATP-binding</keyword>
<proteinExistence type="inferred from homology"/>
<dbReference type="Pfam" id="PF14214">
    <property type="entry name" value="Helitron_like_N"/>
    <property type="match status" value="1"/>
</dbReference>
<dbReference type="EMBL" id="JAZGQO010000002">
    <property type="protein sequence ID" value="KAK6191210.1"/>
    <property type="molecule type" value="Genomic_DNA"/>
</dbReference>
<dbReference type="PANTHER" id="PTHR47642">
    <property type="entry name" value="ATP-DEPENDENT DNA HELICASE"/>
    <property type="match status" value="1"/>
</dbReference>
<organism evidence="5 6">
    <name type="scientific">Patella caerulea</name>
    <name type="common">Rayed Mediterranean limpet</name>
    <dbReference type="NCBI Taxonomy" id="87958"/>
    <lineage>
        <taxon>Eukaryota</taxon>
        <taxon>Metazoa</taxon>
        <taxon>Spiralia</taxon>
        <taxon>Lophotrochozoa</taxon>
        <taxon>Mollusca</taxon>
        <taxon>Gastropoda</taxon>
        <taxon>Patellogastropoda</taxon>
        <taxon>Patelloidea</taxon>
        <taxon>Patellidae</taxon>
        <taxon>Patella</taxon>
    </lineage>
</organism>
<keyword evidence="6" id="KW-1185">Reference proteome</keyword>
<comment type="similarity">
    <text evidence="1">Belongs to the helicase family.</text>
</comment>
<name>A0AAN8Q4B0_PATCE</name>
<dbReference type="EC" id="5.6.2.3" evidence="1"/>
<dbReference type="PANTHER" id="PTHR47642:SF8">
    <property type="entry name" value="ATP-DEPENDENT DNA HELICASE"/>
    <property type="match status" value="1"/>
</dbReference>
<evidence type="ECO:0000256" key="1">
    <source>
        <dbReference type="RuleBase" id="RU363044"/>
    </source>
</evidence>
<evidence type="ECO:0000313" key="6">
    <source>
        <dbReference type="Proteomes" id="UP001347796"/>
    </source>
</evidence>